<accession>A0A1L8D2V4</accession>
<keyword evidence="10" id="KW-1185">Reference proteome</keyword>
<proteinExistence type="inferred from homology"/>
<dbReference type="InterPro" id="IPR012340">
    <property type="entry name" value="NA-bd_OB-fold"/>
</dbReference>
<comment type="caution">
    <text evidence="9">The sequence shown here is derived from an EMBL/GenBank/DDBJ whole genome shotgun (WGS) entry which is preliminary data.</text>
</comment>
<evidence type="ECO:0000256" key="1">
    <source>
        <dbReference type="ARBA" id="ARBA00007452"/>
    </source>
</evidence>
<dbReference type="Gene3D" id="1.20.1440.120">
    <property type="entry name" value="Recombination protein O, C-terminal domain"/>
    <property type="match status" value="1"/>
</dbReference>
<sequence length="247" mass="28375">MAEEGWILKFYLDEGIVLKGSDFGEGHRLLTIITKELGKIKAVAYGAKKVKSKKRGALLEFSRTNIYLRQSNDYFIVEQAEGREYFPNLYGNKELLDAAGQIAWLTDRFWPLGQLNPKLYNWVLYSLRLLNSGVWPRIVLRNFELKLLAFTGFRPITTHCAVCRKPYRGEVWYFGAGEGGIVCPSCRPEEGIYFEIFPEVVKGMNALLLASPEKLPELLLDERVVDRVRTILEYFLGYQIGEPIRLI</sequence>
<keyword evidence="5 7" id="KW-0234">DNA repair</keyword>
<dbReference type="InterPro" id="IPR022572">
    <property type="entry name" value="DNA_rep/recomb_RecO_N"/>
</dbReference>
<dbReference type="STRING" id="661089.ciss_14260"/>
<evidence type="ECO:0000313" key="9">
    <source>
        <dbReference type="EMBL" id="GAV25493.1"/>
    </source>
</evidence>
<dbReference type="GO" id="GO:0006302">
    <property type="term" value="P:double-strand break repair"/>
    <property type="evidence" value="ECO:0007669"/>
    <property type="project" value="TreeGrafter"/>
</dbReference>
<gene>
    <name evidence="7" type="primary">recO</name>
    <name evidence="9" type="ORF">ciss_14260</name>
</gene>
<keyword evidence="3 7" id="KW-0227">DNA damage</keyword>
<dbReference type="EMBL" id="BDJL01000041">
    <property type="protein sequence ID" value="GAV25493.1"/>
    <property type="molecule type" value="Genomic_DNA"/>
</dbReference>
<comment type="function">
    <text evidence="7">Involved in DNA repair and RecF pathway recombination.</text>
</comment>
<reference evidence="10" key="1">
    <citation type="submission" date="2016-12" db="EMBL/GenBank/DDBJ databases">
        <title>Draft Genome Sequences od Carboxydothermus pertinax and islandicus, Hydrogenogenic Carboxydotrophic Bacteria.</title>
        <authorList>
            <person name="Fukuyama Y."/>
            <person name="Ohmae K."/>
            <person name="Yoneda Y."/>
            <person name="Yoshida T."/>
            <person name="Sako Y."/>
        </authorList>
    </citation>
    <scope>NUCLEOTIDE SEQUENCE [LARGE SCALE GENOMIC DNA]</scope>
    <source>
        <strain evidence="10">SET</strain>
    </source>
</reference>
<dbReference type="PANTHER" id="PTHR33991">
    <property type="entry name" value="DNA REPAIR PROTEIN RECO"/>
    <property type="match status" value="1"/>
</dbReference>
<dbReference type="AlphaFoldDB" id="A0A1L8D2V4"/>
<evidence type="ECO:0000256" key="5">
    <source>
        <dbReference type="ARBA" id="ARBA00023204"/>
    </source>
</evidence>
<dbReference type="InterPro" id="IPR003717">
    <property type="entry name" value="RecO"/>
</dbReference>
<dbReference type="InterPro" id="IPR037278">
    <property type="entry name" value="ARFGAP/RecO"/>
</dbReference>
<dbReference type="Proteomes" id="UP000187338">
    <property type="component" value="Unassembled WGS sequence"/>
</dbReference>
<dbReference type="HAMAP" id="MF_00201">
    <property type="entry name" value="RecO"/>
    <property type="match status" value="1"/>
</dbReference>
<comment type="similarity">
    <text evidence="1 7">Belongs to the RecO family.</text>
</comment>
<evidence type="ECO:0000256" key="7">
    <source>
        <dbReference type="HAMAP-Rule" id="MF_00201"/>
    </source>
</evidence>
<evidence type="ECO:0000256" key="6">
    <source>
        <dbReference type="ARBA" id="ARBA00033409"/>
    </source>
</evidence>
<evidence type="ECO:0000256" key="3">
    <source>
        <dbReference type="ARBA" id="ARBA00022763"/>
    </source>
</evidence>
<evidence type="ECO:0000313" key="10">
    <source>
        <dbReference type="Proteomes" id="UP000187338"/>
    </source>
</evidence>
<dbReference type="SUPFAM" id="SSF57863">
    <property type="entry name" value="ArfGap/RecO-like zinc finger"/>
    <property type="match status" value="1"/>
</dbReference>
<evidence type="ECO:0000256" key="4">
    <source>
        <dbReference type="ARBA" id="ARBA00023172"/>
    </source>
</evidence>
<dbReference type="GO" id="GO:0043590">
    <property type="term" value="C:bacterial nucleoid"/>
    <property type="evidence" value="ECO:0007669"/>
    <property type="project" value="TreeGrafter"/>
</dbReference>
<dbReference type="InterPro" id="IPR042242">
    <property type="entry name" value="RecO_C"/>
</dbReference>
<organism evidence="9 10">
    <name type="scientific">Carboxydothermus islandicus</name>
    <dbReference type="NCBI Taxonomy" id="661089"/>
    <lineage>
        <taxon>Bacteria</taxon>
        <taxon>Bacillati</taxon>
        <taxon>Bacillota</taxon>
        <taxon>Clostridia</taxon>
        <taxon>Thermoanaerobacterales</taxon>
        <taxon>Thermoanaerobacteraceae</taxon>
        <taxon>Carboxydothermus</taxon>
    </lineage>
</organism>
<dbReference type="OrthoDB" id="9797083at2"/>
<evidence type="ECO:0000256" key="2">
    <source>
        <dbReference type="ARBA" id="ARBA00021310"/>
    </source>
</evidence>
<dbReference type="Gene3D" id="2.40.50.140">
    <property type="entry name" value="Nucleic acid-binding proteins"/>
    <property type="match status" value="1"/>
</dbReference>
<feature type="domain" description="DNA replication/recombination mediator RecO N-terminal" evidence="8">
    <location>
        <begin position="11"/>
        <end position="85"/>
    </location>
</feature>
<dbReference type="SUPFAM" id="SSF50249">
    <property type="entry name" value="Nucleic acid-binding proteins"/>
    <property type="match status" value="1"/>
</dbReference>
<dbReference type="PANTHER" id="PTHR33991:SF1">
    <property type="entry name" value="DNA REPAIR PROTEIN RECO"/>
    <property type="match status" value="1"/>
</dbReference>
<name>A0A1L8D2V4_9THEO</name>
<dbReference type="Pfam" id="PF11967">
    <property type="entry name" value="RecO_N"/>
    <property type="match status" value="1"/>
</dbReference>
<keyword evidence="4 7" id="KW-0233">DNA recombination</keyword>
<dbReference type="GO" id="GO:0006310">
    <property type="term" value="P:DNA recombination"/>
    <property type="evidence" value="ECO:0007669"/>
    <property type="project" value="UniProtKB-UniRule"/>
</dbReference>
<dbReference type="Pfam" id="PF02565">
    <property type="entry name" value="RecO_C"/>
    <property type="match status" value="1"/>
</dbReference>
<evidence type="ECO:0000259" key="8">
    <source>
        <dbReference type="Pfam" id="PF11967"/>
    </source>
</evidence>
<protein>
    <recommendedName>
        <fullName evidence="2 7">DNA repair protein RecO</fullName>
    </recommendedName>
    <alternativeName>
        <fullName evidence="6 7">Recombination protein O</fullName>
    </alternativeName>
</protein>
<dbReference type="NCBIfam" id="TIGR00613">
    <property type="entry name" value="reco"/>
    <property type="match status" value="1"/>
</dbReference>